<gene>
    <name evidence="1" type="ORF">DPMN_084131</name>
</gene>
<accession>A0A9D4BIB0</accession>
<dbReference type="AlphaFoldDB" id="A0A9D4BIB0"/>
<sequence>MMKPYANSDLTRKQRIFHYRQSRATCFAAAVALQNCFIDGYTVEAACSMVGNEVCSTKLPYC</sequence>
<comment type="caution">
    <text evidence="1">The sequence shown here is derived from an EMBL/GenBank/DDBJ whole genome shotgun (WGS) entry which is preliminary data.</text>
</comment>
<keyword evidence="2" id="KW-1185">Reference proteome</keyword>
<dbReference type="Proteomes" id="UP000828390">
    <property type="component" value="Unassembled WGS sequence"/>
</dbReference>
<proteinExistence type="predicted"/>
<reference evidence="1" key="1">
    <citation type="journal article" date="2019" name="bioRxiv">
        <title>The Genome of the Zebra Mussel, Dreissena polymorpha: A Resource for Invasive Species Research.</title>
        <authorList>
            <person name="McCartney M.A."/>
            <person name="Auch B."/>
            <person name="Kono T."/>
            <person name="Mallez S."/>
            <person name="Zhang Y."/>
            <person name="Obille A."/>
            <person name="Becker A."/>
            <person name="Abrahante J.E."/>
            <person name="Garbe J."/>
            <person name="Badalamenti J.P."/>
            <person name="Herman A."/>
            <person name="Mangelson H."/>
            <person name="Liachko I."/>
            <person name="Sullivan S."/>
            <person name="Sone E.D."/>
            <person name="Koren S."/>
            <person name="Silverstein K.A.T."/>
            <person name="Beckman K.B."/>
            <person name="Gohl D.M."/>
        </authorList>
    </citation>
    <scope>NUCLEOTIDE SEQUENCE</scope>
    <source>
        <strain evidence="1">Duluth1</strain>
        <tissue evidence="1">Whole animal</tissue>
    </source>
</reference>
<reference evidence="1" key="2">
    <citation type="submission" date="2020-11" db="EMBL/GenBank/DDBJ databases">
        <authorList>
            <person name="McCartney M.A."/>
            <person name="Auch B."/>
            <person name="Kono T."/>
            <person name="Mallez S."/>
            <person name="Becker A."/>
            <person name="Gohl D.M."/>
            <person name="Silverstein K.A.T."/>
            <person name="Koren S."/>
            <person name="Bechman K.B."/>
            <person name="Herman A."/>
            <person name="Abrahante J.E."/>
            <person name="Garbe J."/>
        </authorList>
    </citation>
    <scope>NUCLEOTIDE SEQUENCE</scope>
    <source>
        <strain evidence="1">Duluth1</strain>
        <tissue evidence="1">Whole animal</tissue>
    </source>
</reference>
<organism evidence="1 2">
    <name type="scientific">Dreissena polymorpha</name>
    <name type="common">Zebra mussel</name>
    <name type="synonym">Mytilus polymorpha</name>
    <dbReference type="NCBI Taxonomy" id="45954"/>
    <lineage>
        <taxon>Eukaryota</taxon>
        <taxon>Metazoa</taxon>
        <taxon>Spiralia</taxon>
        <taxon>Lophotrochozoa</taxon>
        <taxon>Mollusca</taxon>
        <taxon>Bivalvia</taxon>
        <taxon>Autobranchia</taxon>
        <taxon>Heteroconchia</taxon>
        <taxon>Euheterodonta</taxon>
        <taxon>Imparidentia</taxon>
        <taxon>Neoheterodontei</taxon>
        <taxon>Myida</taxon>
        <taxon>Dreissenoidea</taxon>
        <taxon>Dreissenidae</taxon>
        <taxon>Dreissena</taxon>
    </lineage>
</organism>
<protein>
    <submittedName>
        <fullName evidence="1">Uncharacterized protein</fullName>
    </submittedName>
</protein>
<dbReference type="EMBL" id="JAIWYP010000016">
    <property type="protein sequence ID" value="KAH3696655.1"/>
    <property type="molecule type" value="Genomic_DNA"/>
</dbReference>
<evidence type="ECO:0000313" key="2">
    <source>
        <dbReference type="Proteomes" id="UP000828390"/>
    </source>
</evidence>
<evidence type="ECO:0000313" key="1">
    <source>
        <dbReference type="EMBL" id="KAH3696655.1"/>
    </source>
</evidence>
<name>A0A9D4BIB0_DREPO</name>